<dbReference type="Gene3D" id="2.80.10.50">
    <property type="match status" value="2"/>
</dbReference>
<dbReference type="AlphaFoldDB" id="A0A428WJE5"/>
<comment type="similarity">
    <text evidence="1 4">Belongs to the glycosyl hydrolase 26 family.</text>
</comment>
<evidence type="ECO:0000313" key="8">
    <source>
        <dbReference type="Proteomes" id="UP000286716"/>
    </source>
</evidence>
<keyword evidence="8" id="KW-1185">Reference proteome</keyword>
<dbReference type="PROSITE" id="PS50231">
    <property type="entry name" value="RICIN_B_LECTIN"/>
    <property type="match status" value="1"/>
</dbReference>
<dbReference type="OrthoDB" id="5958808at2"/>
<reference evidence="7 8" key="1">
    <citation type="submission" date="2018-05" db="EMBL/GenBank/DDBJ databases">
        <title>Evolution of GPA BGCs.</title>
        <authorList>
            <person name="Waglechner N."/>
            <person name="Wright G.D."/>
        </authorList>
    </citation>
    <scope>NUCLEOTIDE SEQUENCE [LARGE SCALE GENOMIC DNA]</scope>
    <source>
        <strain evidence="7 8">DSM 5908</strain>
    </source>
</reference>
<dbReference type="Pfam" id="PF00652">
    <property type="entry name" value="Ricin_B_lectin"/>
    <property type="match status" value="1"/>
</dbReference>
<dbReference type="GO" id="GO:0006080">
    <property type="term" value="P:substituted mannan metabolic process"/>
    <property type="evidence" value="ECO:0007669"/>
    <property type="project" value="InterPro"/>
</dbReference>
<evidence type="ECO:0000259" key="6">
    <source>
        <dbReference type="PROSITE" id="PS51764"/>
    </source>
</evidence>
<dbReference type="PROSITE" id="PS51318">
    <property type="entry name" value="TAT"/>
    <property type="match status" value="1"/>
</dbReference>
<dbReference type="SUPFAM" id="SSF51445">
    <property type="entry name" value="(Trans)glycosidases"/>
    <property type="match status" value="1"/>
</dbReference>
<feature type="domain" description="GH26" evidence="6">
    <location>
        <begin position="186"/>
        <end position="461"/>
    </location>
</feature>
<feature type="chain" id="PRO_5019209119" evidence="5">
    <location>
        <begin position="38"/>
        <end position="467"/>
    </location>
</feature>
<dbReference type="GO" id="GO:0016985">
    <property type="term" value="F:mannan endo-1,4-beta-mannosidase activity"/>
    <property type="evidence" value="ECO:0007669"/>
    <property type="project" value="InterPro"/>
</dbReference>
<evidence type="ECO:0000256" key="5">
    <source>
        <dbReference type="SAM" id="SignalP"/>
    </source>
</evidence>
<accession>A0A428WJE5</accession>
<dbReference type="InterPro" id="IPR035992">
    <property type="entry name" value="Ricin_B-like_lectins"/>
</dbReference>
<protein>
    <submittedName>
        <fullName evidence="7">Glycoside hydrolase</fullName>
    </submittedName>
</protein>
<organism evidence="7 8">
    <name type="scientific">Amycolatopsis balhimycina DSM 5908</name>
    <dbReference type="NCBI Taxonomy" id="1081091"/>
    <lineage>
        <taxon>Bacteria</taxon>
        <taxon>Bacillati</taxon>
        <taxon>Actinomycetota</taxon>
        <taxon>Actinomycetes</taxon>
        <taxon>Pseudonocardiales</taxon>
        <taxon>Pseudonocardiaceae</taxon>
        <taxon>Amycolatopsis</taxon>
    </lineage>
</organism>
<keyword evidence="3 4" id="KW-0326">Glycosidase</keyword>
<dbReference type="Pfam" id="PF02156">
    <property type="entry name" value="Glyco_hydro_26"/>
    <property type="match status" value="1"/>
</dbReference>
<evidence type="ECO:0000256" key="1">
    <source>
        <dbReference type="ARBA" id="ARBA00007754"/>
    </source>
</evidence>
<feature type="active site" description="Proton donor" evidence="4">
    <location>
        <position position="319"/>
    </location>
</feature>
<dbReference type="InterPro" id="IPR022790">
    <property type="entry name" value="GH26_dom"/>
</dbReference>
<feature type="active site" description="Nucleophile" evidence="4">
    <location>
        <position position="412"/>
    </location>
</feature>
<evidence type="ECO:0000256" key="4">
    <source>
        <dbReference type="PROSITE-ProRule" id="PRU01100"/>
    </source>
</evidence>
<evidence type="ECO:0000313" key="7">
    <source>
        <dbReference type="EMBL" id="RSM43207.1"/>
    </source>
</evidence>
<gene>
    <name evidence="7" type="ORF">DMA12_19930</name>
</gene>
<dbReference type="PANTHER" id="PTHR40079:SF4">
    <property type="entry name" value="GH26 DOMAIN-CONTAINING PROTEIN-RELATED"/>
    <property type="match status" value="1"/>
</dbReference>
<evidence type="ECO:0000256" key="2">
    <source>
        <dbReference type="ARBA" id="ARBA00022801"/>
    </source>
</evidence>
<keyword evidence="2 4" id="KW-0378">Hydrolase</keyword>
<keyword evidence="5" id="KW-0732">Signal</keyword>
<feature type="signal peptide" evidence="5">
    <location>
        <begin position="1"/>
        <end position="37"/>
    </location>
</feature>
<dbReference type="InterPro" id="IPR000805">
    <property type="entry name" value="Glyco_hydro_26"/>
</dbReference>
<dbReference type="CDD" id="cd23418">
    <property type="entry name" value="beta-trefoil_Ricin_XLN-like"/>
    <property type="match status" value="1"/>
</dbReference>
<dbReference type="EMBL" id="QHHU01000026">
    <property type="protein sequence ID" value="RSM43207.1"/>
    <property type="molecule type" value="Genomic_DNA"/>
</dbReference>
<dbReference type="PANTHER" id="PTHR40079">
    <property type="entry name" value="MANNAN ENDO-1,4-BETA-MANNOSIDASE E-RELATED"/>
    <property type="match status" value="1"/>
</dbReference>
<evidence type="ECO:0000256" key="3">
    <source>
        <dbReference type="ARBA" id="ARBA00023295"/>
    </source>
</evidence>
<comment type="caution">
    <text evidence="7">The sequence shown here is derived from an EMBL/GenBank/DDBJ whole genome shotgun (WGS) entry which is preliminary data.</text>
</comment>
<dbReference type="InterPro" id="IPR006311">
    <property type="entry name" value="TAT_signal"/>
</dbReference>
<dbReference type="SMART" id="SM00458">
    <property type="entry name" value="RICIN"/>
    <property type="match status" value="1"/>
</dbReference>
<dbReference type="PROSITE" id="PS51764">
    <property type="entry name" value="GH26"/>
    <property type="match status" value="1"/>
</dbReference>
<dbReference type="Gene3D" id="3.20.20.80">
    <property type="entry name" value="Glycosidases"/>
    <property type="match status" value="1"/>
</dbReference>
<dbReference type="InterPro" id="IPR000772">
    <property type="entry name" value="Ricin_B_lectin"/>
</dbReference>
<sequence>MNPVPTAPRRRRSRWLGALSATALVGASLLGAPAASAATSGTLVGAGSGRCLDVTGASQAAGTAVELWDCHGGVNQNWATTPAGELRVYNGTMCLAAHDNQTTAGTKAEIATCTGGQNQKWRLNADTTITGLQSGLCLDVSGSATANGAAVALWTCNGQSNQKWTFGGGNSGPDCNVATVDPNATAQARRLLCYLYSQYGNHIVSGQQETNGSENEFNFLYNNTGKAPAIRGLDMCDRPGAVDRAAAWWNAGGIPMIGWHVGAPATSRCNYGGTASINNTLTPGTREYASYTAELDEAASQLLRLQSQNVAVLWRPYHEAGGTWFWWSKEGGAQYQRLWKFQFNYFVNVKGIHNLVWLWPSNGEPNSSFYPGKSYVDVGGADTYVNDRGPLTSLFNSTRGVVGTTIPIALHENGAIPDPARLQSTSTRWVLFMTWNGTWITGQDPGYLRTTFTSPYVVTRDEVPNLR</sequence>
<dbReference type="PRINTS" id="PR00739">
    <property type="entry name" value="GLHYDRLASE26"/>
</dbReference>
<dbReference type="Proteomes" id="UP000286716">
    <property type="component" value="Unassembled WGS sequence"/>
</dbReference>
<proteinExistence type="inferred from homology"/>
<name>A0A428WJE5_AMYBA</name>
<dbReference type="InterPro" id="IPR017853">
    <property type="entry name" value="GH"/>
</dbReference>
<dbReference type="SUPFAM" id="SSF50370">
    <property type="entry name" value="Ricin B-like lectins"/>
    <property type="match status" value="1"/>
</dbReference>